<dbReference type="EMBL" id="JMIR01000001">
    <property type="protein sequence ID" value="KEO85265.1"/>
    <property type="molecule type" value="Genomic_DNA"/>
</dbReference>
<dbReference type="STRING" id="1157490.EL26_01520"/>
<dbReference type="SMART" id="SM00267">
    <property type="entry name" value="GGDEF"/>
    <property type="match status" value="1"/>
</dbReference>
<evidence type="ECO:0000259" key="2">
    <source>
        <dbReference type="PROSITE" id="PS50887"/>
    </source>
</evidence>
<dbReference type="InterPro" id="IPR000160">
    <property type="entry name" value="GGDEF_dom"/>
</dbReference>
<keyword evidence="1" id="KW-0472">Membrane</keyword>
<organism evidence="3 4">
    <name type="scientific">Tumebacillus flagellatus</name>
    <dbReference type="NCBI Taxonomy" id="1157490"/>
    <lineage>
        <taxon>Bacteria</taxon>
        <taxon>Bacillati</taxon>
        <taxon>Bacillota</taxon>
        <taxon>Bacilli</taxon>
        <taxon>Bacillales</taxon>
        <taxon>Alicyclobacillaceae</taxon>
        <taxon>Tumebacillus</taxon>
    </lineage>
</organism>
<feature type="transmembrane region" description="Helical" evidence="1">
    <location>
        <begin position="104"/>
        <end position="120"/>
    </location>
</feature>
<keyword evidence="4" id="KW-1185">Reference proteome</keyword>
<evidence type="ECO:0000313" key="4">
    <source>
        <dbReference type="Proteomes" id="UP000027931"/>
    </source>
</evidence>
<name>A0A074LXV0_9BACL</name>
<sequence>MFYEGDPMNQPAWNRKLLNGYWMVVLLYFLAGLAGLVVTIVQFAWWLDYYLLHQLLIPLGLMAVEVAALEFGFRKRQERMEVWFLLTATVLAATIVWFNPNLHGMYALLALSTLMSLIYFERRLTLFSALLGILALFLLQVNPAVHASMSAYELIAMVAALFGAYLLGLCVILRGEQILNQLKKAMESERDLLVDNIMYDTMTKTDALTGLYNHKTFHEYLDSLLKLEADQLTMQVALLDIDNFKSINDTYGHWVGDLVLKRIALMIREVVTPNDFVARYGGEEFALILTDSTAEQGHRTLDEIRRRISEVVHEELDGRSVTVSIGFTDREPGMRKEELFKMADTRLYTAKRTGKNKVVGVRQETPNL</sequence>
<feature type="transmembrane region" description="Helical" evidence="1">
    <location>
        <begin position="151"/>
        <end position="173"/>
    </location>
</feature>
<dbReference type="SUPFAM" id="SSF55073">
    <property type="entry name" value="Nucleotide cyclase"/>
    <property type="match status" value="1"/>
</dbReference>
<keyword evidence="1" id="KW-0812">Transmembrane</keyword>
<protein>
    <recommendedName>
        <fullName evidence="2">GGDEF domain-containing protein</fullName>
    </recommendedName>
</protein>
<dbReference type="PANTHER" id="PTHR45138">
    <property type="entry name" value="REGULATORY COMPONENTS OF SENSORY TRANSDUCTION SYSTEM"/>
    <property type="match status" value="1"/>
</dbReference>
<dbReference type="GO" id="GO:0043709">
    <property type="term" value="P:cell adhesion involved in single-species biofilm formation"/>
    <property type="evidence" value="ECO:0007669"/>
    <property type="project" value="TreeGrafter"/>
</dbReference>
<dbReference type="CDD" id="cd01949">
    <property type="entry name" value="GGDEF"/>
    <property type="match status" value="1"/>
</dbReference>
<dbReference type="GO" id="GO:0005886">
    <property type="term" value="C:plasma membrane"/>
    <property type="evidence" value="ECO:0007669"/>
    <property type="project" value="TreeGrafter"/>
</dbReference>
<dbReference type="InterPro" id="IPR029787">
    <property type="entry name" value="Nucleotide_cyclase"/>
</dbReference>
<comment type="caution">
    <text evidence="3">The sequence shown here is derived from an EMBL/GenBank/DDBJ whole genome shotgun (WGS) entry which is preliminary data.</text>
</comment>
<keyword evidence="1" id="KW-1133">Transmembrane helix</keyword>
<dbReference type="GO" id="GO:1902201">
    <property type="term" value="P:negative regulation of bacterial-type flagellum-dependent cell motility"/>
    <property type="evidence" value="ECO:0007669"/>
    <property type="project" value="TreeGrafter"/>
</dbReference>
<dbReference type="FunFam" id="3.30.70.270:FF:000001">
    <property type="entry name" value="Diguanylate cyclase domain protein"/>
    <property type="match status" value="1"/>
</dbReference>
<evidence type="ECO:0000256" key="1">
    <source>
        <dbReference type="SAM" id="Phobius"/>
    </source>
</evidence>
<proteinExistence type="predicted"/>
<dbReference type="NCBIfam" id="TIGR00254">
    <property type="entry name" value="GGDEF"/>
    <property type="match status" value="1"/>
</dbReference>
<dbReference type="PANTHER" id="PTHR45138:SF9">
    <property type="entry name" value="DIGUANYLATE CYCLASE DGCM-RELATED"/>
    <property type="match status" value="1"/>
</dbReference>
<dbReference type="Proteomes" id="UP000027931">
    <property type="component" value="Unassembled WGS sequence"/>
</dbReference>
<evidence type="ECO:0000313" key="3">
    <source>
        <dbReference type="EMBL" id="KEO85265.1"/>
    </source>
</evidence>
<feature type="transmembrane region" description="Helical" evidence="1">
    <location>
        <begin position="21"/>
        <end position="45"/>
    </location>
</feature>
<dbReference type="InterPro" id="IPR043128">
    <property type="entry name" value="Rev_trsase/Diguanyl_cyclase"/>
</dbReference>
<feature type="domain" description="GGDEF" evidence="2">
    <location>
        <begin position="232"/>
        <end position="363"/>
    </location>
</feature>
<gene>
    <name evidence="3" type="ORF">EL26_01520</name>
</gene>
<reference evidence="3 4" key="1">
    <citation type="journal article" date="2013" name="Int. J. Syst. Evol. Microbiol.">
        <title>Tumebacillus flagellatus sp. nov., an alpha-amylase/pullulanase-producing bacterium isolated from cassava wastewater.</title>
        <authorList>
            <person name="Wang Q."/>
            <person name="Xie N."/>
            <person name="Qin Y."/>
            <person name="Shen N."/>
            <person name="Zhu J."/>
            <person name="Mi H."/>
            <person name="Huang R."/>
        </authorList>
    </citation>
    <scope>NUCLEOTIDE SEQUENCE [LARGE SCALE GENOMIC DNA]</scope>
    <source>
        <strain evidence="3 4">GST4</strain>
    </source>
</reference>
<dbReference type="Gene3D" id="3.30.70.270">
    <property type="match status" value="1"/>
</dbReference>
<accession>A0A074LXV0</accession>
<dbReference type="GO" id="GO:0052621">
    <property type="term" value="F:diguanylate cyclase activity"/>
    <property type="evidence" value="ECO:0007669"/>
    <property type="project" value="TreeGrafter"/>
</dbReference>
<feature type="transmembrane region" description="Helical" evidence="1">
    <location>
        <begin position="127"/>
        <end position="145"/>
    </location>
</feature>
<dbReference type="InterPro" id="IPR050469">
    <property type="entry name" value="Diguanylate_Cyclase"/>
</dbReference>
<dbReference type="Pfam" id="PF00990">
    <property type="entry name" value="GGDEF"/>
    <property type="match status" value="1"/>
</dbReference>
<dbReference type="eggNOG" id="COG3706">
    <property type="taxonomic scope" value="Bacteria"/>
</dbReference>
<dbReference type="AlphaFoldDB" id="A0A074LXV0"/>
<dbReference type="PROSITE" id="PS50887">
    <property type="entry name" value="GGDEF"/>
    <property type="match status" value="1"/>
</dbReference>
<feature type="transmembrane region" description="Helical" evidence="1">
    <location>
        <begin position="51"/>
        <end position="73"/>
    </location>
</feature>
<feature type="transmembrane region" description="Helical" evidence="1">
    <location>
        <begin position="80"/>
        <end position="98"/>
    </location>
</feature>